<keyword evidence="2" id="KW-1185">Reference proteome</keyword>
<reference evidence="1" key="1">
    <citation type="submission" date="2021-01" db="UniProtKB">
        <authorList>
            <consortium name="EnsemblPlants"/>
        </authorList>
    </citation>
    <scope>IDENTIFICATION</scope>
</reference>
<dbReference type="EnsemblPlants" id="Kaladp0457s0001.1.v1.1">
    <property type="protein sequence ID" value="Kaladp0457s0001.1.v1.1.CDS.1"/>
    <property type="gene ID" value="Kaladp0457s0001.v1.1"/>
</dbReference>
<evidence type="ECO:0000313" key="1">
    <source>
        <dbReference type="EnsemblPlants" id="Kaladp0457s0001.1.v1.1.CDS.1"/>
    </source>
</evidence>
<accession>A0A7N1A627</accession>
<evidence type="ECO:0000313" key="2">
    <source>
        <dbReference type="Proteomes" id="UP000594263"/>
    </source>
</evidence>
<sequence>MDQDETDATQGCLGVPAPATGQYKVAVRSSERDSYSPIRAGHICSYALVMEGPGMTSQSLHFIGARLNPNVS</sequence>
<organism evidence="1 2">
    <name type="scientific">Kalanchoe fedtschenkoi</name>
    <name type="common">Lavender scallops</name>
    <name type="synonym">South American air plant</name>
    <dbReference type="NCBI Taxonomy" id="63787"/>
    <lineage>
        <taxon>Eukaryota</taxon>
        <taxon>Viridiplantae</taxon>
        <taxon>Streptophyta</taxon>
        <taxon>Embryophyta</taxon>
        <taxon>Tracheophyta</taxon>
        <taxon>Spermatophyta</taxon>
        <taxon>Magnoliopsida</taxon>
        <taxon>eudicotyledons</taxon>
        <taxon>Gunneridae</taxon>
        <taxon>Pentapetalae</taxon>
        <taxon>Saxifragales</taxon>
        <taxon>Crassulaceae</taxon>
        <taxon>Kalanchoe</taxon>
    </lineage>
</organism>
<dbReference type="Proteomes" id="UP000594263">
    <property type="component" value="Unplaced"/>
</dbReference>
<proteinExistence type="predicted"/>
<dbReference type="Gramene" id="Kaladp0457s0001.1.v1.1">
    <property type="protein sequence ID" value="Kaladp0457s0001.1.v1.1.CDS.1"/>
    <property type="gene ID" value="Kaladp0457s0001.v1.1"/>
</dbReference>
<dbReference type="AlphaFoldDB" id="A0A7N1A627"/>
<name>A0A7N1A627_KALFE</name>
<protein>
    <submittedName>
        <fullName evidence="1">Uncharacterized protein</fullName>
    </submittedName>
</protein>